<dbReference type="PANTHER" id="PTHR46434:SF1">
    <property type="entry name" value="GENETIC INTERACTOR OF PROHIBITINS 3, MITOCHONDRIAL"/>
    <property type="match status" value="1"/>
</dbReference>
<dbReference type="AlphaFoldDB" id="A0AB34JKW3"/>
<dbReference type="SUPFAM" id="SSF52540">
    <property type="entry name" value="P-loop containing nucleoside triphosphate hydrolases"/>
    <property type="match status" value="1"/>
</dbReference>
<accession>A0AB34JKW3</accession>
<dbReference type="InterPro" id="IPR050896">
    <property type="entry name" value="Mito_lipid_metab_GTPase"/>
</dbReference>
<name>A0AB34JKW3_PRYPA</name>
<dbReference type="Pfam" id="PF21516">
    <property type="entry name" value="YqeH-like_C"/>
    <property type="match status" value="1"/>
</dbReference>
<evidence type="ECO:0000259" key="3">
    <source>
        <dbReference type="Pfam" id="PF21516"/>
    </source>
</evidence>
<dbReference type="CDD" id="cd01855">
    <property type="entry name" value="YqeH"/>
    <property type="match status" value="1"/>
</dbReference>
<dbReference type="Pfam" id="PF01926">
    <property type="entry name" value="MMR_HSR1"/>
    <property type="match status" value="1"/>
</dbReference>
<keyword evidence="1" id="KW-0732">Signal</keyword>
<feature type="domain" description="NOA1/YqeH-like C-terminal" evidence="3">
    <location>
        <begin position="395"/>
        <end position="492"/>
    </location>
</feature>
<reference evidence="4 5" key="1">
    <citation type="journal article" date="2024" name="Science">
        <title>Giant polyketide synthase enzymes in the biosynthesis of giant marine polyether toxins.</title>
        <authorList>
            <person name="Fallon T.R."/>
            <person name="Shende V.V."/>
            <person name="Wierzbicki I.H."/>
            <person name="Pendleton A.L."/>
            <person name="Watervoot N.F."/>
            <person name="Auber R.P."/>
            <person name="Gonzalez D.J."/>
            <person name="Wisecaver J.H."/>
            <person name="Moore B.S."/>
        </authorList>
    </citation>
    <scope>NUCLEOTIDE SEQUENCE [LARGE SCALE GENOMIC DNA]</scope>
    <source>
        <strain evidence="4 5">12B1</strain>
    </source>
</reference>
<dbReference type="InterPro" id="IPR048422">
    <property type="entry name" value="NOA1/YqeH-like_C"/>
</dbReference>
<dbReference type="InterPro" id="IPR006073">
    <property type="entry name" value="GTP-bd"/>
</dbReference>
<feature type="domain" description="G" evidence="2">
    <location>
        <begin position="283"/>
        <end position="342"/>
    </location>
</feature>
<protein>
    <recommendedName>
        <fullName evidence="6">G domain-containing protein</fullName>
    </recommendedName>
</protein>
<feature type="chain" id="PRO_5044308748" description="G domain-containing protein" evidence="1">
    <location>
        <begin position="19"/>
        <end position="531"/>
    </location>
</feature>
<dbReference type="InterPro" id="IPR027417">
    <property type="entry name" value="P-loop_NTPase"/>
</dbReference>
<evidence type="ECO:0000259" key="2">
    <source>
        <dbReference type="Pfam" id="PF01926"/>
    </source>
</evidence>
<keyword evidence="5" id="KW-1185">Reference proteome</keyword>
<evidence type="ECO:0000256" key="1">
    <source>
        <dbReference type="SAM" id="SignalP"/>
    </source>
</evidence>
<dbReference type="Gene3D" id="3.40.50.300">
    <property type="entry name" value="P-loop containing nucleotide triphosphate hydrolases"/>
    <property type="match status" value="1"/>
</dbReference>
<evidence type="ECO:0008006" key="6">
    <source>
        <dbReference type="Google" id="ProtNLM"/>
    </source>
</evidence>
<dbReference type="GO" id="GO:0005739">
    <property type="term" value="C:mitochondrion"/>
    <property type="evidence" value="ECO:0007669"/>
    <property type="project" value="TreeGrafter"/>
</dbReference>
<dbReference type="PANTHER" id="PTHR46434">
    <property type="entry name" value="GENETIC INTERACTOR OF PROHIBITINS 3, MITOCHONDRIAL"/>
    <property type="match status" value="1"/>
</dbReference>
<comment type="caution">
    <text evidence="4">The sequence shown here is derived from an EMBL/GenBank/DDBJ whole genome shotgun (WGS) entry which is preliminary data.</text>
</comment>
<evidence type="ECO:0000313" key="4">
    <source>
        <dbReference type="EMBL" id="KAL1521356.1"/>
    </source>
</evidence>
<organism evidence="4 5">
    <name type="scientific">Prymnesium parvum</name>
    <name type="common">Toxic golden alga</name>
    <dbReference type="NCBI Taxonomy" id="97485"/>
    <lineage>
        <taxon>Eukaryota</taxon>
        <taxon>Haptista</taxon>
        <taxon>Haptophyta</taxon>
        <taxon>Prymnesiophyceae</taxon>
        <taxon>Prymnesiales</taxon>
        <taxon>Prymnesiaceae</taxon>
        <taxon>Prymnesium</taxon>
    </lineage>
</organism>
<dbReference type="GO" id="GO:0005525">
    <property type="term" value="F:GTP binding"/>
    <property type="evidence" value="ECO:0007669"/>
    <property type="project" value="InterPro"/>
</dbReference>
<evidence type="ECO:0000313" key="5">
    <source>
        <dbReference type="Proteomes" id="UP001515480"/>
    </source>
</evidence>
<dbReference type="Proteomes" id="UP001515480">
    <property type="component" value="Unassembled WGS sequence"/>
</dbReference>
<feature type="signal peptide" evidence="1">
    <location>
        <begin position="1"/>
        <end position="18"/>
    </location>
</feature>
<dbReference type="EMBL" id="JBGBPQ010000007">
    <property type="protein sequence ID" value="KAL1521356.1"/>
    <property type="molecule type" value="Genomic_DNA"/>
</dbReference>
<proteinExistence type="predicted"/>
<gene>
    <name evidence="4" type="ORF">AB1Y20_021023</name>
</gene>
<sequence length="531" mass="57727">MLRRAALAVGALGASAHGACVSGAPIRPCCAGLRRSIRMSSVGPEKDWTPPAGFVAWEDDDITFNEVEAQNSAQHARPHQRAPVPIDAQLEVASGCCLGCGARFQSAEVSSPGFIPQSVLEEERAVTAENEASRRRKSVICQRCHGLRYQNRLSSDTLRVGERAAHASLKPEYFLSILKELSRRRCLVVLIVDLFDFHGSFMPHIGQILGTSNPVILVANKLDLLPKDIRVQPIERWIKAECKKASLPALHSLHLVSCKTGVGLSQLSRELQEVMTYRRMDAYVVGAANAGKSSFINYFLKKKPAVDGSLTTSHLPGTTLDVVRVSVMAGQFALFDTPGIILPTQLTSLLATTELADVVPKKRAEHVTLRISEGKSVLLGGLAQIHMRKGRPFLFTFYLANAIAIHPTATVKVDEILQKHVGGMLSPPASLERLAELAPFVEQTFDIDGRGWDEPATDIVLPGLGWVSVTGCGDCKIGVSVPSQVRVSSREPLICTARVVKGKAYAKFTGSVLKDGRGNTKRRRQGKPRRD</sequence>